<name>W7X5N0_TETTS</name>
<evidence type="ECO:0000313" key="1">
    <source>
        <dbReference type="EMBL" id="EWS72702.1"/>
    </source>
</evidence>
<reference evidence="2" key="1">
    <citation type="journal article" date="2006" name="PLoS Biol.">
        <title>Macronuclear genome sequence of the ciliate Tetrahymena thermophila, a model eukaryote.</title>
        <authorList>
            <person name="Eisen J.A."/>
            <person name="Coyne R.S."/>
            <person name="Wu M."/>
            <person name="Wu D."/>
            <person name="Thiagarajan M."/>
            <person name="Wortman J.R."/>
            <person name="Badger J.H."/>
            <person name="Ren Q."/>
            <person name="Amedeo P."/>
            <person name="Jones K.M."/>
            <person name="Tallon L.J."/>
            <person name="Delcher A.L."/>
            <person name="Salzberg S.L."/>
            <person name="Silva J.C."/>
            <person name="Haas B.J."/>
            <person name="Majoros W.H."/>
            <person name="Farzad M."/>
            <person name="Carlton J.M."/>
            <person name="Smith R.K. Jr."/>
            <person name="Garg J."/>
            <person name="Pearlman R.E."/>
            <person name="Karrer K.M."/>
            <person name="Sun L."/>
            <person name="Manning G."/>
            <person name="Elde N.C."/>
            <person name="Turkewitz A.P."/>
            <person name="Asai D.J."/>
            <person name="Wilkes D.E."/>
            <person name="Wang Y."/>
            <person name="Cai H."/>
            <person name="Collins K."/>
            <person name="Stewart B.A."/>
            <person name="Lee S.R."/>
            <person name="Wilamowska K."/>
            <person name="Weinberg Z."/>
            <person name="Ruzzo W.L."/>
            <person name="Wloga D."/>
            <person name="Gaertig J."/>
            <person name="Frankel J."/>
            <person name="Tsao C.-C."/>
            <person name="Gorovsky M.A."/>
            <person name="Keeling P.J."/>
            <person name="Waller R.F."/>
            <person name="Patron N.J."/>
            <person name="Cherry J.M."/>
            <person name="Stover N.A."/>
            <person name="Krieger C.J."/>
            <person name="del Toro C."/>
            <person name="Ryder H.F."/>
            <person name="Williamson S.C."/>
            <person name="Barbeau R.A."/>
            <person name="Hamilton E.P."/>
            <person name="Orias E."/>
        </authorList>
    </citation>
    <scope>NUCLEOTIDE SEQUENCE [LARGE SCALE GENOMIC DNA]</scope>
    <source>
        <strain evidence="2">SB210</strain>
    </source>
</reference>
<dbReference type="KEGG" id="tet:TTHERM_000624649"/>
<proteinExistence type="predicted"/>
<organism evidence="1 2">
    <name type="scientific">Tetrahymena thermophila (strain SB210)</name>
    <dbReference type="NCBI Taxonomy" id="312017"/>
    <lineage>
        <taxon>Eukaryota</taxon>
        <taxon>Sar</taxon>
        <taxon>Alveolata</taxon>
        <taxon>Ciliophora</taxon>
        <taxon>Intramacronucleata</taxon>
        <taxon>Oligohymenophorea</taxon>
        <taxon>Hymenostomatida</taxon>
        <taxon>Tetrahymenina</taxon>
        <taxon>Tetrahymenidae</taxon>
        <taxon>Tetrahymena</taxon>
    </lineage>
</organism>
<protein>
    <submittedName>
        <fullName evidence="1">Uncharacterized protein</fullName>
    </submittedName>
</protein>
<keyword evidence="2" id="KW-1185">Reference proteome</keyword>
<gene>
    <name evidence="1" type="ORF">TTHERM_000624649</name>
</gene>
<dbReference type="AlphaFoldDB" id="W7X5N0"/>
<dbReference type="RefSeq" id="XP_012654778.1">
    <property type="nucleotide sequence ID" value="XM_012799324.1"/>
</dbReference>
<dbReference type="EMBL" id="GG662540">
    <property type="protein sequence ID" value="EWS72702.1"/>
    <property type="molecule type" value="Genomic_DNA"/>
</dbReference>
<evidence type="ECO:0000313" key="2">
    <source>
        <dbReference type="Proteomes" id="UP000009168"/>
    </source>
</evidence>
<accession>W7X5N0</accession>
<dbReference type="InParanoid" id="W7X5N0"/>
<dbReference type="GeneID" id="24439878"/>
<dbReference type="Proteomes" id="UP000009168">
    <property type="component" value="Unassembled WGS sequence"/>
</dbReference>
<sequence length="45" mass="5080">MVIVLTAVAITVNLLVEITCKKVITYSAEYFIILLILCIQKLNVR</sequence>